<feature type="transmembrane region" description="Helical" evidence="1">
    <location>
        <begin position="80"/>
        <end position="103"/>
    </location>
</feature>
<evidence type="ECO:0000313" key="3">
    <source>
        <dbReference type="Proteomes" id="UP000273159"/>
    </source>
</evidence>
<gene>
    <name evidence="2" type="ORF">D7Z96_04865</name>
</gene>
<keyword evidence="1" id="KW-1133">Transmembrane helix</keyword>
<dbReference type="Proteomes" id="UP000273159">
    <property type="component" value="Unassembled WGS sequence"/>
</dbReference>
<keyword evidence="1" id="KW-0812">Transmembrane</keyword>
<feature type="transmembrane region" description="Helical" evidence="1">
    <location>
        <begin position="49"/>
        <end position="68"/>
    </location>
</feature>
<name>A0A3B0FME0_PSEPS</name>
<protein>
    <submittedName>
        <fullName evidence="2">DUF2177 family protein</fullName>
    </submittedName>
</protein>
<reference evidence="3" key="2">
    <citation type="submission" date="2018-10" db="EMBL/GenBank/DDBJ databases">
        <authorList>
            <person name="Wang Y."/>
            <person name="Wang J."/>
            <person name="Yang X."/>
            <person name="Wang Z."/>
            <person name="Huang Y."/>
        </authorList>
    </citation>
    <scope>NUCLEOTIDE SEQUENCE [LARGE SCALE GENOMIC DNA]</scope>
    <source>
        <strain evidence="3">J015</strain>
    </source>
</reference>
<keyword evidence="1" id="KW-0472">Membrane</keyword>
<evidence type="ECO:0000256" key="1">
    <source>
        <dbReference type="SAM" id="Phobius"/>
    </source>
</evidence>
<reference evidence="2 3" key="1">
    <citation type="submission" date="2018-10" db="EMBL/GenBank/DDBJ databases">
        <title>Genome-guide identification and characterization of bacteria that degrade polycyclic aromatic hydrocarbons and resist hexavalent chromium simultaneously.</title>
        <authorList>
            <person name="Feng H."/>
        </authorList>
    </citation>
    <scope>NUCLEOTIDE SEQUENCE [LARGE SCALE GENOMIC DNA]</scope>
    <source>
        <strain evidence="2 3">J015</strain>
    </source>
</reference>
<dbReference type="RefSeq" id="WP_120691746.1">
    <property type="nucleotide sequence ID" value="NZ_RBNH01000003.1"/>
</dbReference>
<evidence type="ECO:0000313" key="2">
    <source>
        <dbReference type="EMBL" id="RKO26084.1"/>
    </source>
</evidence>
<accession>A0A3B0FME0</accession>
<feature type="transmembrane region" description="Helical" evidence="1">
    <location>
        <begin position="115"/>
        <end position="133"/>
    </location>
</feature>
<feature type="transmembrane region" description="Helical" evidence="1">
    <location>
        <begin position="9"/>
        <end position="29"/>
    </location>
</feature>
<proteinExistence type="predicted"/>
<dbReference type="AlphaFoldDB" id="A0A3B0FME0"/>
<dbReference type="EMBL" id="RBNH01000003">
    <property type="protein sequence ID" value="RKO26084.1"/>
    <property type="molecule type" value="Genomic_DNA"/>
</dbReference>
<organism evidence="2 3">
    <name type="scientific">Pseudarthrobacter phenanthrenivorans</name>
    <name type="common">Arthrobacter phenanthrenivorans</name>
    <dbReference type="NCBI Taxonomy" id="361575"/>
    <lineage>
        <taxon>Bacteria</taxon>
        <taxon>Bacillati</taxon>
        <taxon>Actinomycetota</taxon>
        <taxon>Actinomycetes</taxon>
        <taxon>Micrococcales</taxon>
        <taxon>Micrococcaceae</taxon>
        <taxon>Pseudarthrobacter</taxon>
    </lineage>
</organism>
<dbReference type="InterPro" id="IPR018687">
    <property type="entry name" value="DUF2177_membr"/>
</dbReference>
<dbReference type="Pfam" id="PF09945">
    <property type="entry name" value="DUF2177"/>
    <property type="match status" value="1"/>
</dbReference>
<comment type="caution">
    <text evidence="2">The sequence shown here is derived from an EMBL/GenBank/DDBJ whole genome shotgun (WGS) entry which is preliminary data.</text>
</comment>
<sequence length="140" mass="15228">MNTRTRKWLLAYAATAVIFAVLDLAWISVVASNLYQSQIGHLIAPSPNAAGAAAFYLIFVAGMVHYGVRPNDAKATMRQRVTGAALFGFFTYATWALTAYAVLKDFTLLVAVTDILWGAAACSLVTWLTATLLRRRVLAK</sequence>